<accession>A0ABV1E1H5</accession>
<dbReference type="Gene3D" id="2.10.260.10">
    <property type="match status" value="1"/>
</dbReference>
<dbReference type="SMART" id="SM00966">
    <property type="entry name" value="SpoVT_AbrB"/>
    <property type="match status" value="1"/>
</dbReference>
<organism evidence="3 4">
    <name type="scientific">Solibaculum intestinale</name>
    <dbReference type="NCBI Taxonomy" id="3133165"/>
    <lineage>
        <taxon>Bacteria</taxon>
        <taxon>Bacillati</taxon>
        <taxon>Bacillota</taxon>
        <taxon>Clostridia</taxon>
        <taxon>Eubacteriales</taxon>
        <taxon>Oscillospiraceae</taxon>
        <taxon>Solibaculum</taxon>
    </lineage>
</organism>
<evidence type="ECO:0000256" key="1">
    <source>
        <dbReference type="PROSITE-ProRule" id="PRU01076"/>
    </source>
</evidence>
<proteinExistence type="predicted"/>
<dbReference type="NCBIfam" id="TIGR01439">
    <property type="entry name" value="lp_hng_hel_AbrB"/>
    <property type="match status" value="1"/>
</dbReference>
<name>A0ABV1E1H5_9FIRM</name>
<sequence length="83" mass="9548">MARRSIGVVRKTDSLGRVVLPKEIRDSLDIKKDDRLEIFTDEDRVILRKYAPYCSACGKSYEVTQIGSIKLCEECIHAIKTRF</sequence>
<evidence type="ECO:0000259" key="2">
    <source>
        <dbReference type="PROSITE" id="PS51740"/>
    </source>
</evidence>
<dbReference type="RefSeq" id="WP_349220101.1">
    <property type="nucleotide sequence ID" value="NZ_JBBMFD010000018.1"/>
</dbReference>
<comment type="caution">
    <text evidence="3">The sequence shown here is derived from an EMBL/GenBank/DDBJ whole genome shotgun (WGS) entry which is preliminary data.</text>
</comment>
<gene>
    <name evidence="3" type="ORF">WMO26_10075</name>
</gene>
<dbReference type="EMBL" id="JBBMFD010000018">
    <property type="protein sequence ID" value="MEQ2441171.1"/>
    <property type="molecule type" value="Genomic_DNA"/>
</dbReference>
<dbReference type="SUPFAM" id="SSF89447">
    <property type="entry name" value="AbrB/MazE/MraZ-like"/>
    <property type="match status" value="1"/>
</dbReference>
<keyword evidence="1 3" id="KW-0238">DNA-binding</keyword>
<reference evidence="3 4" key="1">
    <citation type="submission" date="2024-03" db="EMBL/GenBank/DDBJ databases">
        <title>Human intestinal bacterial collection.</title>
        <authorList>
            <person name="Pauvert C."/>
            <person name="Hitch T.C.A."/>
            <person name="Clavel T."/>
        </authorList>
    </citation>
    <scope>NUCLEOTIDE SEQUENCE [LARGE SCALE GENOMIC DNA]</scope>
    <source>
        <strain evidence="3 4">CLA-JM-H44</strain>
    </source>
</reference>
<dbReference type="PROSITE" id="PS51740">
    <property type="entry name" value="SPOVT_ABRB"/>
    <property type="match status" value="1"/>
</dbReference>
<dbReference type="InterPro" id="IPR037914">
    <property type="entry name" value="SpoVT-AbrB_sf"/>
</dbReference>
<feature type="domain" description="SpoVT-AbrB" evidence="2">
    <location>
        <begin position="7"/>
        <end position="52"/>
    </location>
</feature>
<dbReference type="Proteomes" id="UP001489509">
    <property type="component" value="Unassembled WGS sequence"/>
</dbReference>
<dbReference type="PANTHER" id="PTHR36432">
    <property type="match status" value="1"/>
</dbReference>
<dbReference type="Pfam" id="PF04014">
    <property type="entry name" value="MazE_antitoxin"/>
    <property type="match status" value="1"/>
</dbReference>
<evidence type="ECO:0000313" key="4">
    <source>
        <dbReference type="Proteomes" id="UP001489509"/>
    </source>
</evidence>
<dbReference type="InterPro" id="IPR052731">
    <property type="entry name" value="B_subtilis_Trans_State_Reg"/>
</dbReference>
<evidence type="ECO:0000313" key="3">
    <source>
        <dbReference type="EMBL" id="MEQ2441171.1"/>
    </source>
</evidence>
<dbReference type="InterPro" id="IPR007159">
    <property type="entry name" value="SpoVT-AbrB_dom"/>
</dbReference>
<dbReference type="GO" id="GO:0003677">
    <property type="term" value="F:DNA binding"/>
    <property type="evidence" value="ECO:0007669"/>
    <property type="project" value="UniProtKB-KW"/>
</dbReference>
<dbReference type="PANTHER" id="PTHR36432:SF4">
    <property type="entry name" value="TRANSITION STATE REGULATOR ABH-RELATED"/>
    <property type="match status" value="1"/>
</dbReference>
<protein>
    <submittedName>
        <fullName evidence="3">AbrB/MazE/SpoVT family DNA-binding domain-containing protein</fullName>
    </submittedName>
</protein>
<keyword evidence="4" id="KW-1185">Reference proteome</keyword>